<gene>
    <name evidence="1" type="ORF">RCC_09853</name>
</gene>
<dbReference type="Proteomes" id="UP000225277">
    <property type="component" value="Unassembled WGS sequence"/>
</dbReference>
<dbReference type="EMBL" id="FJUY01000019">
    <property type="protein sequence ID" value="CZT24136.1"/>
    <property type="molecule type" value="Genomic_DNA"/>
</dbReference>
<dbReference type="RefSeq" id="XP_023630860.1">
    <property type="nucleotide sequence ID" value="XM_023775092.1"/>
</dbReference>
<evidence type="ECO:0000313" key="1">
    <source>
        <dbReference type="EMBL" id="CZT24136.1"/>
    </source>
</evidence>
<reference evidence="1 2" key="1">
    <citation type="submission" date="2016-03" db="EMBL/GenBank/DDBJ databases">
        <authorList>
            <person name="Ploux O."/>
        </authorList>
    </citation>
    <scope>NUCLEOTIDE SEQUENCE [LARGE SCALE GENOMIC DNA]</scope>
    <source>
        <strain evidence="1 2">URUG2</strain>
    </source>
</reference>
<dbReference type="GeneID" id="35604913"/>
<protein>
    <submittedName>
        <fullName evidence="1">Uncharacterized protein</fullName>
    </submittedName>
</protein>
<organism evidence="1 2">
    <name type="scientific">Ramularia collo-cygni</name>
    <dbReference type="NCBI Taxonomy" id="112498"/>
    <lineage>
        <taxon>Eukaryota</taxon>
        <taxon>Fungi</taxon>
        <taxon>Dikarya</taxon>
        <taxon>Ascomycota</taxon>
        <taxon>Pezizomycotina</taxon>
        <taxon>Dothideomycetes</taxon>
        <taxon>Dothideomycetidae</taxon>
        <taxon>Mycosphaerellales</taxon>
        <taxon>Mycosphaerellaceae</taxon>
        <taxon>Ramularia</taxon>
    </lineage>
</organism>
<accession>A0A2D3V424</accession>
<keyword evidence="2" id="KW-1185">Reference proteome</keyword>
<dbReference type="AlphaFoldDB" id="A0A2D3V424"/>
<evidence type="ECO:0000313" key="2">
    <source>
        <dbReference type="Proteomes" id="UP000225277"/>
    </source>
</evidence>
<sequence length="184" mass="21339">METAEENRADTSFCRMVGVACASLAGNLSLREMEHYDTDTMYATGMHAGYDKYFRRWKRQTRVHKDGVHYALLRLALHRLSKLRKIIFTDFRELTRPGEDYKKLCRRLFGNALEPDRLEDSPSPTDTEFLTFKRIVEETRGLPALDVSIRVHTCGSSQQQLKESLMHCCQPQRIRVIKNAQSNV</sequence>
<proteinExistence type="predicted"/>
<name>A0A2D3V424_9PEZI</name>